<dbReference type="Proteomes" id="UP000824115">
    <property type="component" value="Unassembled WGS sequence"/>
</dbReference>
<sequence>MRGILIREVDSSLQQYVEENILPRYDSYDKAHSRRHIQSVIDQSMEIFRKLSAGQMDGGRRYELNPDMVYAIAAYHDIGICEGRESHHLASGRMLEADTALLRWFSPEQIHVMREAVEDHRSSNKSWPRSIYGRIVSEADKVIDFDTVFSRAILYARANYPEMTDEEIFRKSYGPLLDKYGNGGYMRLQFPDSPNAVRLADLREKLRDEELMRREFSLFEVHPLRPFVPDNASVLLLGSFPPPHARWSMEFFYPNFQNDMWRIMGQIFYGDKEHF</sequence>
<evidence type="ECO:0000313" key="2">
    <source>
        <dbReference type="Proteomes" id="UP000824115"/>
    </source>
</evidence>
<proteinExistence type="predicted"/>
<comment type="caution">
    <text evidence="1">The sequence shown here is derived from an EMBL/GenBank/DDBJ whole genome shotgun (WGS) entry which is preliminary data.</text>
</comment>
<evidence type="ECO:0000313" key="1">
    <source>
        <dbReference type="EMBL" id="HIZ86124.1"/>
    </source>
</evidence>
<reference evidence="1" key="2">
    <citation type="submission" date="2021-04" db="EMBL/GenBank/DDBJ databases">
        <authorList>
            <person name="Gilroy R."/>
        </authorList>
    </citation>
    <scope>NUCLEOTIDE SEQUENCE</scope>
    <source>
        <strain evidence="1">Gambia16-554</strain>
    </source>
</reference>
<name>A0A9D2GSF3_9BACT</name>
<dbReference type="Gene3D" id="3.40.470.10">
    <property type="entry name" value="Uracil-DNA glycosylase-like domain"/>
    <property type="match status" value="1"/>
</dbReference>
<reference evidence="1" key="1">
    <citation type="journal article" date="2021" name="PeerJ">
        <title>Extensive microbial diversity within the chicken gut microbiome revealed by metagenomics and culture.</title>
        <authorList>
            <person name="Gilroy R."/>
            <person name="Ravi A."/>
            <person name="Getino M."/>
            <person name="Pursley I."/>
            <person name="Horton D.L."/>
            <person name="Alikhan N.F."/>
            <person name="Baker D."/>
            <person name="Gharbi K."/>
            <person name="Hall N."/>
            <person name="Watson M."/>
            <person name="Adriaenssens E.M."/>
            <person name="Foster-Nyarko E."/>
            <person name="Jarju S."/>
            <person name="Secka A."/>
            <person name="Antonio M."/>
            <person name="Oren A."/>
            <person name="Chaudhuri R.R."/>
            <person name="La Ragione R."/>
            <person name="Hildebrand F."/>
            <person name="Pallen M.J."/>
        </authorList>
    </citation>
    <scope>NUCLEOTIDE SEQUENCE</scope>
    <source>
        <strain evidence="1">Gambia16-554</strain>
    </source>
</reference>
<organism evidence="1 2">
    <name type="scientific">Candidatus Coprenecus stercoravium</name>
    <dbReference type="NCBI Taxonomy" id="2840735"/>
    <lineage>
        <taxon>Bacteria</taxon>
        <taxon>Pseudomonadati</taxon>
        <taxon>Bacteroidota</taxon>
        <taxon>Bacteroidia</taxon>
        <taxon>Bacteroidales</taxon>
        <taxon>Rikenellaceae</taxon>
        <taxon>Rikenellaceae incertae sedis</taxon>
        <taxon>Candidatus Coprenecus</taxon>
    </lineage>
</organism>
<dbReference type="InterPro" id="IPR036895">
    <property type="entry name" value="Uracil-DNA_glycosylase-like_sf"/>
</dbReference>
<dbReference type="SUPFAM" id="SSF52141">
    <property type="entry name" value="Uracil-DNA glycosylase-like"/>
    <property type="match status" value="1"/>
</dbReference>
<dbReference type="Gene3D" id="1.10.3210.10">
    <property type="entry name" value="Hypothetical protein af1432"/>
    <property type="match status" value="1"/>
</dbReference>
<gene>
    <name evidence="1" type="ORF">IAC04_06510</name>
</gene>
<dbReference type="SUPFAM" id="SSF109604">
    <property type="entry name" value="HD-domain/PDEase-like"/>
    <property type="match status" value="1"/>
</dbReference>
<feature type="non-terminal residue" evidence="1">
    <location>
        <position position="275"/>
    </location>
</feature>
<accession>A0A9D2GSF3</accession>
<evidence type="ECO:0008006" key="3">
    <source>
        <dbReference type="Google" id="ProtNLM"/>
    </source>
</evidence>
<dbReference type="AlphaFoldDB" id="A0A9D2GSF3"/>
<protein>
    <recommendedName>
        <fullName evidence="3">HD domain-containing protein</fullName>
    </recommendedName>
</protein>
<dbReference type="EMBL" id="DXAW01000112">
    <property type="protein sequence ID" value="HIZ86124.1"/>
    <property type="molecule type" value="Genomic_DNA"/>
</dbReference>